<gene>
    <name evidence="1" type="ORF">BaRGS_00016925</name>
</gene>
<dbReference type="EMBL" id="JACVVK020000109">
    <property type="protein sequence ID" value="KAK7491906.1"/>
    <property type="molecule type" value="Genomic_DNA"/>
</dbReference>
<name>A0ABD0KX89_9CAEN</name>
<keyword evidence="2" id="KW-1185">Reference proteome</keyword>
<proteinExistence type="predicted"/>
<evidence type="ECO:0000313" key="1">
    <source>
        <dbReference type="EMBL" id="KAK7491906.1"/>
    </source>
</evidence>
<accession>A0ABD0KX89</accession>
<protein>
    <submittedName>
        <fullName evidence="1">Uncharacterized protein</fullName>
    </submittedName>
</protein>
<dbReference type="Proteomes" id="UP001519460">
    <property type="component" value="Unassembled WGS sequence"/>
</dbReference>
<reference evidence="1 2" key="1">
    <citation type="journal article" date="2023" name="Sci. Data">
        <title>Genome assembly of the Korean intertidal mud-creeper Batillaria attramentaria.</title>
        <authorList>
            <person name="Patra A.K."/>
            <person name="Ho P.T."/>
            <person name="Jun S."/>
            <person name="Lee S.J."/>
            <person name="Kim Y."/>
            <person name="Won Y.J."/>
        </authorList>
    </citation>
    <scope>NUCLEOTIDE SEQUENCE [LARGE SCALE GENOMIC DNA]</scope>
    <source>
        <strain evidence="1">Wonlab-2016</strain>
    </source>
</reference>
<evidence type="ECO:0000313" key="2">
    <source>
        <dbReference type="Proteomes" id="UP001519460"/>
    </source>
</evidence>
<organism evidence="1 2">
    <name type="scientific">Batillaria attramentaria</name>
    <dbReference type="NCBI Taxonomy" id="370345"/>
    <lineage>
        <taxon>Eukaryota</taxon>
        <taxon>Metazoa</taxon>
        <taxon>Spiralia</taxon>
        <taxon>Lophotrochozoa</taxon>
        <taxon>Mollusca</taxon>
        <taxon>Gastropoda</taxon>
        <taxon>Caenogastropoda</taxon>
        <taxon>Sorbeoconcha</taxon>
        <taxon>Cerithioidea</taxon>
        <taxon>Batillariidae</taxon>
        <taxon>Batillaria</taxon>
    </lineage>
</organism>
<dbReference type="AlphaFoldDB" id="A0ABD0KX89"/>
<sequence length="139" mass="15486">MQANRGPLAVYLPFRCISKHANRLHLPLTYSANTLTLDRRADEVLMMVLERRTLGKHLARFRGRQLAVIRGDNVARGSHRCNGTLLNEGLIRFVAEDQSTNRGLEEREGESGAVFGGNPRVQCFLSEYVTAGAVSQPNH</sequence>
<comment type="caution">
    <text evidence="1">The sequence shown here is derived from an EMBL/GenBank/DDBJ whole genome shotgun (WGS) entry which is preliminary data.</text>
</comment>